<keyword evidence="8" id="KW-1185">Reference proteome</keyword>
<dbReference type="InterPro" id="IPR004057">
    <property type="entry name" value="Epsilon_tubulin"/>
</dbReference>
<dbReference type="GO" id="GO:0007017">
    <property type="term" value="P:microtubule-based process"/>
    <property type="evidence" value="ECO:0007669"/>
    <property type="project" value="InterPro"/>
</dbReference>
<evidence type="ECO:0000256" key="2">
    <source>
        <dbReference type="ARBA" id="ARBA00022701"/>
    </source>
</evidence>
<reference evidence="7" key="1">
    <citation type="submission" date="2021-01" db="EMBL/GenBank/DDBJ databases">
        <authorList>
            <person name="Li R."/>
            <person name="Bekaert M."/>
        </authorList>
    </citation>
    <scope>NUCLEOTIDE SEQUENCE</scope>
    <source>
        <strain evidence="7">Farmed</strain>
    </source>
</reference>
<dbReference type="PRINTS" id="PR01519">
    <property type="entry name" value="EPSLNTUBULIN"/>
</dbReference>
<name>A0A812CEY4_ACAPH</name>
<dbReference type="InterPro" id="IPR003008">
    <property type="entry name" value="Tubulin_FtsZ_GTPase"/>
</dbReference>
<feature type="domain" description="Tubulin/FtsZ GTPase" evidence="6">
    <location>
        <begin position="34"/>
        <end position="232"/>
    </location>
</feature>
<evidence type="ECO:0000256" key="4">
    <source>
        <dbReference type="ARBA" id="ARBA00023134"/>
    </source>
</evidence>
<dbReference type="Gene3D" id="3.40.50.1440">
    <property type="entry name" value="Tubulin/FtsZ, GTPase domain"/>
    <property type="match status" value="1"/>
</dbReference>
<dbReference type="SUPFAM" id="SSF55307">
    <property type="entry name" value="Tubulin C-terminal domain-like"/>
    <property type="match status" value="1"/>
</dbReference>
<keyword evidence="4 5" id="KW-0342">GTP-binding</keyword>
<dbReference type="AlphaFoldDB" id="A0A812CEY4"/>
<dbReference type="InterPro" id="IPR000217">
    <property type="entry name" value="Tubulin"/>
</dbReference>
<dbReference type="InterPro" id="IPR008280">
    <property type="entry name" value="Tub_FtsZ_C"/>
</dbReference>
<dbReference type="SMART" id="SM00864">
    <property type="entry name" value="Tubulin"/>
    <property type="match status" value="1"/>
</dbReference>
<evidence type="ECO:0000256" key="5">
    <source>
        <dbReference type="RuleBase" id="RU000352"/>
    </source>
</evidence>
<dbReference type="Gene3D" id="1.10.287.600">
    <property type="entry name" value="Helix hairpin bin"/>
    <property type="match status" value="1"/>
</dbReference>
<dbReference type="GO" id="GO:0005525">
    <property type="term" value="F:GTP binding"/>
    <property type="evidence" value="ECO:0007669"/>
    <property type="project" value="UniProtKB-UniRule"/>
</dbReference>
<dbReference type="OrthoDB" id="2588702at2759"/>
<evidence type="ECO:0000313" key="8">
    <source>
        <dbReference type="Proteomes" id="UP000597762"/>
    </source>
</evidence>
<sequence>MSSVFVQIGQGGNQLGETFFNTVLRPEDIKRNRRCPAFQFLDNKLRSVNVDSERKVINQLKKNPLLRDENLICGLKGCGSNWAMGYYDSNCNLLAESLKIIQKESEKCEYFSGIVILHSISGGTGSGFGSSLVKALRDEFPQQYILSCAILPYSSGENPLQHYNNILSLSSLQKYADGVVILPNDTFLPTALHKNSGSSTNVQCSLKDVNKEMSLALSGLLYPTDTLASANGYSLGREPWELLQQLCPLPSLKFISIVHQQKRYSTWKQSNVLVGRGENEAYDFSQYVCKQQKQTERLLTCVQWVPDPVVYWTANSHLPGEKSSTLTAASNHGRVTHWLQMALDKAKAMYTAKAYLHWYWKYGADKSDFEKAFEATEIIIENYREVACMT</sequence>
<evidence type="ECO:0000256" key="1">
    <source>
        <dbReference type="ARBA" id="ARBA00009636"/>
    </source>
</evidence>
<dbReference type="Pfam" id="PF00091">
    <property type="entry name" value="Tubulin"/>
    <property type="match status" value="1"/>
</dbReference>
<keyword evidence="2 5" id="KW-0493">Microtubule</keyword>
<dbReference type="EMBL" id="CAHIKZ030001472">
    <property type="protein sequence ID" value="CAE1265254.1"/>
    <property type="molecule type" value="Genomic_DNA"/>
</dbReference>
<comment type="similarity">
    <text evidence="1 5">Belongs to the tubulin family.</text>
</comment>
<evidence type="ECO:0000259" key="6">
    <source>
        <dbReference type="SMART" id="SM00864"/>
    </source>
</evidence>
<keyword evidence="3 5" id="KW-0547">Nucleotide-binding</keyword>
<organism evidence="7 8">
    <name type="scientific">Acanthosepion pharaonis</name>
    <name type="common">Pharaoh cuttlefish</name>
    <name type="synonym">Sepia pharaonis</name>
    <dbReference type="NCBI Taxonomy" id="158019"/>
    <lineage>
        <taxon>Eukaryota</taxon>
        <taxon>Metazoa</taxon>
        <taxon>Spiralia</taxon>
        <taxon>Lophotrochozoa</taxon>
        <taxon>Mollusca</taxon>
        <taxon>Cephalopoda</taxon>
        <taxon>Coleoidea</taxon>
        <taxon>Decapodiformes</taxon>
        <taxon>Sepiida</taxon>
        <taxon>Sepiina</taxon>
        <taxon>Sepiidae</taxon>
        <taxon>Acanthosepion</taxon>
    </lineage>
</organism>
<comment type="caution">
    <text evidence="7">The sequence shown here is derived from an EMBL/GenBank/DDBJ whole genome shotgun (WGS) entry which is preliminary data.</text>
</comment>
<accession>A0A812CEY4</accession>
<dbReference type="GO" id="GO:0005874">
    <property type="term" value="C:microtubule"/>
    <property type="evidence" value="ECO:0007669"/>
    <property type="project" value="UniProtKB-KW"/>
</dbReference>
<dbReference type="InterPro" id="IPR017975">
    <property type="entry name" value="Tubulin_CS"/>
</dbReference>
<dbReference type="PROSITE" id="PS00227">
    <property type="entry name" value="TUBULIN"/>
    <property type="match status" value="1"/>
</dbReference>
<protein>
    <submittedName>
        <fullName evidence="7">TUBD</fullName>
    </submittedName>
</protein>
<dbReference type="PANTHER" id="PTHR11588">
    <property type="entry name" value="TUBULIN"/>
    <property type="match status" value="1"/>
</dbReference>
<dbReference type="InterPro" id="IPR036525">
    <property type="entry name" value="Tubulin/FtsZ_GTPase_sf"/>
</dbReference>
<dbReference type="Proteomes" id="UP000597762">
    <property type="component" value="Unassembled WGS sequence"/>
</dbReference>
<proteinExistence type="inferred from homology"/>
<gene>
    <name evidence="7" type="ORF">SPHA_34583</name>
</gene>
<evidence type="ECO:0000256" key="3">
    <source>
        <dbReference type="ARBA" id="ARBA00022741"/>
    </source>
</evidence>
<dbReference type="SUPFAM" id="SSF52490">
    <property type="entry name" value="Tubulin nucleotide-binding domain-like"/>
    <property type="match status" value="1"/>
</dbReference>
<evidence type="ECO:0000313" key="7">
    <source>
        <dbReference type="EMBL" id="CAE1265254.1"/>
    </source>
</evidence>
<dbReference type="PRINTS" id="PR01161">
    <property type="entry name" value="TUBULIN"/>
</dbReference>
<dbReference type="InterPro" id="IPR023123">
    <property type="entry name" value="Tubulin_C"/>
</dbReference>